<gene>
    <name evidence="1" type="ORF">ERJ67_11665</name>
</gene>
<comment type="caution">
    <text evidence="1">The sequence shown here is derived from an EMBL/GenBank/DDBJ whole genome shotgun (WGS) entry which is preliminary data.</text>
</comment>
<dbReference type="Proteomes" id="UP000317990">
    <property type="component" value="Unassembled WGS sequence"/>
</dbReference>
<dbReference type="AlphaFoldDB" id="A0A524RKD1"/>
<dbReference type="EMBL" id="SRMO01000100">
    <property type="protein sequence ID" value="TGG89954.1"/>
    <property type="molecule type" value="Genomic_DNA"/>
</dbReference>
<reference evidence="1 2" key="1">
    <citation type="journal article" date="2019" name="mSystems">
        <title>Life at home and on the roam: Genomic adaptions reflect the dual lifestyle of an intracellular, facultative symbiont.</title>
        <authorList>
            <person name="Burgsdorf I."/>
        </authorList>
    </citation>
    <scope>NUCLEOTIDE SEQUENCE [LARGE SCALE GENOMIC DNA]</scope>
    <source>
        <strain evidence="1">277cV</strain>
    </source>
</reference>
<sequence length="67" mass="7530">MSTEAGTTCCLALIRCKQQMEDALLSLQAVENTETIRQQILSVHAQLEEMHEQVRVRVAKQHLAQPA</sequence>
<name>A0A524RKD1_9CHRO</name>
<organism evidence="1 2">
    <name type="scientific">Aphanocapsa feldmannii 277cV</name>
    <dbReference type="NCBI Taxonomy" id="2507553"/>
    <lineage>
        <taxon>Bacteria</taxon>
        <taxon>Bacillati</taxon>
        <taxon>Cyanobacteriota</taxon>
        <taxon>Cyanophyceae</taxon>
        <taxon>Oscillatoriophycideae</taxon>
        <taxon>Chroococcales</taxon>
        <taxon>Microcystaceae</taxon>
        <taxon>Aphanocapsa</taxon>
    </lineage>
</organism>
<evidence type="ECO:0000313" key="2">
    <source>
        <dbReference type="Proteomes" id="UP000317990"/>
    </source>
</evidence>
<proteinExistence type="predicted"/>
<evidence type="ECO:0000313" key="1">
    <source>
        <dbReference type="EMBL" id="TGG89954.1"/>
    </source>
</evidence>
<protein>
    <submittedName>
        <fullName evidence="1">Uncharacterized protein</fullName>
    </submittedName>
</protein>
<accession>A0A524RKD1</accession>